<dbReference type="Pfam" id="PF14397">
    <property type="entry name" value="ATPgrasp_ST"/>
    <property type="match status" value="1"/>
</dbReference>
<dbReference type="SUPFAM" id="SSF56059">
    <property type="entry name" value="Glutathione synthetase ATP-binding domain-like"/>
    <property type="match status" value="1"/>
</dbReference>
<dbReference type="OrthoDB" id="8736147at2"/>
<protein>
    <submittedName>
        <fullName evidence="2">Sugar-transfer associated ATP-grasp</fullName>
    </submittedName>
</protein>
<accession>A0A1H3Q1J5</accession>
<proteinExistence type="predicted"/>
<dbReference type="Gene3D" id="3.30.470.20">
    <property type="entry name" value="ATP-grasp fold, B domain"/>
    <property type="match status" value="1"/>
</dbReference>
<dbReference type="RefSeq" id="WP_090415929.1">
    <property type="nucleotide sequence ID" value="NZ_FNOY01000126.1"/>
</dbReference>
<dbReference type="STRING" id="44576.SAMN05421881_11261"/>
<dbReference type="AlphaFoldDB" id="A0A1H3Q1J5"/>
<keyword evidence="3" id="KW-1185">Reference proteome</keyword>
<reference evidence="2 3" key="1">
    <citation type="submission" date="2016-10" db="EMBL/GenBank/DDBJ databases">
        <authorList>
            <person name="de Groot N.N."/>
        </authorList>
    </citation>
    <scope>NUCLEOTIDE SEQUENCE [LARGE SCALE GENOMIC DNA]</scope>
    <source>
        <strain evidence="2 3">Nm1</strain>
    </source>
</reference>
<name>A0A1H3Q1J5_9PROT</name>
<dbReference type="Proteomes" id="UP000198640">
    <property type="component" value="Unassembled WGS sequence"/>
</dbReference>
<organism evidence="2 3">
    <name type="scientific">Nitrosomonas halophila</name>
    <dbReference type="NCBI Taxonomy" id="44576"/>
    <lineage>
        <taxon>Bacteria</taxon>
        <taxon>Pseudomonadati</taxon>
        <taxon>Pseudomonadota</taxon>
        <taxon>Betaproteobacteria</taxon>
        <taxon>Nitrosomonadales</taxon>
        <taxon>Nitrosomonadaceae</taxon>
        <taxon>Nitrosomonas</taxon>
    </lineage>
</organism>
<evidence type="ECO:0000259" key="1">
    <source>
        <dbReference type="Pfam" id="PF14397"/>
    </source>
</evidence>
<gene>
    <name evidence="2" type="ORF">SAMN05421881_11261</name>
</gene>
<evidence type="ECO:0000313" key="3">
    <source>
        <dbReference type="Proteomes" id="UP000198640"/>
    </source>
</evidence>
<dbReference type="EMBL" id="FNOY01000126">
    <property type="protein sequence ID" value="SDZ07402.1"/>
    <property type="molecule type" value="Genomic_DNA"/>
</dbReference>
<evidence type="ECO:0000313" key="2">
    <source>
        <dbReference type="EMBL" id="SDZ07402.1"/>
    </source>
</evidence>
<feature type="domain" description="Alpha-L-glutamate ligase-related protein ATP-grasp" evidence="1">
    <location>
        <begin position="180"/>
        <end position="342"/>
    </location>
</feature>
<sequence>MNILRILFGKRARKVPFSTLSEILRMRFGSQRLLFQEYIDYRLHELDDLTAEERSRFLGNGRKFRLNYVCNDSRWFMLGEKLPMTLFMMATELPMPKIRAVYDLSGRHLPGSVTLSHIDQAATYLRTPEHYPMFAKPSHGAYGWGAVGLEKYLPESDSISFTSGKQRKVFEWLESLNPEFSHGILFQEVLKPHPEIARVCGPRLSSVRVTSARMNGKNSIVSAVWRIPTGSNMVDNFQHGASGNFLGGVDTTSGQITRVVGKLNGKIELVSTHPDTGKPFDHYTLPDWPRVIEVCDQAANYLMGMNLHHWDIALTERGPVIIENNEIADLDLHQHANRKGFWSDEIEATRRASYPRYWEQLSWPQKKLANLMRKIDVFY</sequence>
<dbReference type="InterPro" id="IPR039523">
    <property type="entry name" value="RimK-rel_E_lig_ATP-grasp"/>
</dbReference>